<dbReference type="Gene3D" id="1.10.287.3510">
    <property type="match status" value="1"/>
</dbReference>
<keyword evidence="2" id="KW-0496">Mitochondrion</keyword>
<sequence>MLFLLLLLSLVFLYHGKNLLLSLLVLETLGFMMLFYVSSNLSLVFDSDFMVLALFSIFVMEGVIALSGLIMLVSFSGSDYVSSSSLLKL</sequence>
<geneLocation type="mitochondrion" evidence="2"/>
<evidence type="ECO:0000256" key="1">
    <source>
        <dbReference type="SAM" id="Phobius"/>
    </source>
</evidence>
<feature type="transmembrane region" description="Helical" evidence="1">
    <location>
        <begin position="49"/>
        <end position="75"/>
    </location>
</feature>
<keyword evidence="1" id="KW-0472">Membrane</keyword>
<evidence type="ECO:0000313" key="2">
    <source>
        <dbReference type="EMBL" id="AHZ34258.1"/>
    </source>
</evidence>
<protein>
    <submittedName>
        <fullName evidence="2">NADH dehydrogenase subunit 4L</fullName>
    </submittedName>
</protein>
<organism evidence="2">
    <name type="scientific">Brachionus rubens</name>
    <dbReference type="NCBI Taxonomy" id="392764"/>
    <lineage>
        <taxon>Eukaryota</taxon>
        <taxon>Metazoa</taxon>
        <taxon>Spiralia</taxon>
        <taxon>Gnathifera</taxon>
        <taxon>Rotifera</taxon>
        <taxon>Eurotatoria</taxon>
        <taxon>Monogononta</taxon>
        <taxon>Pseudotrocha</taxon>
        <taxon>Ploima</taxon>
        <taxon>Brachionidae</taxon>
        <taxon>Brachionus</taxon>
    </lineage>
</organism>
<keyword evidence="1" id="KW-1133">Transmembrane helix</keyword>
<dbReference type="EMBL" id="KJ489418">
    <property type="protein sequence ID" value="AHZ34258.1"/>
    <property type="molecule type" value="Genomic_DNA"/>
</dbReference>
<gene>
    <name evidence="2" type="primary">ND4L</name>
</gene>
<name>A0A0C4KQZ0_9BILA</name>
<dbReference type="AlphaFoldDB" id="A0A0C4KQZ0"/>
<keyword evidence="1" id="KW-0812">Transmembrane</keyword>
<reference evidence="2" key="1">
    <citation type="submission" date="2014-02" db="EMBL/GenBank/DDBJ databases">
        <title>Brachionus rubens mitochondrial DNA, complete genome, note:Bp-mtDNA-II.</title>
        <authorList>
            <person name="Cheng S.H."/>
            <person name="Zhang Y."/>
            <person name="Liu Y.L."/>
            <person name="Lu Y.M."/>
            <person name="Xia M.N."/>
            <person name="Yan J.J."/>
            <person name="Sun D.Q."/>
            <person name="Xi Y.L."/>
        </authorList>
    </citation>
    <scope>NUCLEOTIDE SEQUENCE</scope>
</reference>
<proteinExistence type="predicted"/>
<accession>A0A0C4KQZ0</accession>